<keyword evidence="1" id="KW-0175">Coiled coil</keyword>
<name>A0A939G8F8_9BACT</name>
<evidence type="ECO:0000256" key="1">
    <source>
        <dbReference type="SAM" id="Coils"/>
    </source>
</evidence>
<organism evidence="3 4">
    <name type="scientific">Fibrella aquatilis</name>
    <dbReference type="NCBI Taxonomy" id="2817059"/>
    <lineage>
        <taxon>Bacteria</taxon>
        <taxon>Pseudomonadati</taxon>
        <taxon>Bacteroidota</taxon>
        <taxon>Cytophagia</taxon>
        <taxon>Cytophagales</taxon>
        <taxon>Spirosomataceae</taxon>
        <taxon>Fibrella</taxon>
    </lineage>
</organism>
<reference evidence="3 4" key="1">
    <citation type="submission" date="2021-03" db="EMBL/GenBank/DDBJ databases">
        <title>Fibrella sp. HMF5036 genome sequencing and assembly.</title>
        <authorList>
            <person name="Kang H."/>
            <person name="Kim H."/>
            <person name="Bae S."/>
            <person name="Joh K."/>
        </authorList>
    </citation>
    <scope>NUCLEOTIDE SEQUENCE [LARGE SCALE GENOMIC DNA]</scope>
    <source>
        <strain evidence="3 4">HMF5036</strain>
    </source>
</reference>
<dbReference type="EMBL" id="JAFMYU010000013">
    <property type="protein sequence ID" value="MBO0932549.1"/>
    <property type="molecule type" value="Genomic_DNA"/>
</dbReference>
<evidence type="ECO:0000256" key="2">
    <source>
        <dbReference type="SAM" id="MobiDB-lite"/>
    </source>
</evidence>
<feature type="coiled-coil region" evidence="1">
    <location>
        <begin position="132"/>
        <end position="159"/>
    </location>
</feature>
<dbReference type="AlphaFoldDB" id="A0A939G8F8"/>
<sequence length="280" mass="32277">MDHQLSAIRQLRDSGVSIRDIADRLDIKKHEVEKAFITLKALGQRPDVDSGSEPDPWPDESASMYGHSPDRSNRVVPKAKAPKDRPSEWNSNCTQQEADFIISNHLEGFQPYEIGSVYREEWTDGFLALADIERVIDAYDKAQSRKKEAEAEKQRINDVRLIETFNHFIGEDALALLLWIHEIDEWDLSEVKACAARAGTVMAEIESFCRKHKLTYTDYEPYLVLRAIKAEVDAKARKRDDDVELDESSISFIGMLALRPNLDRYLYKLLEKSRNSYSRW</sequence>
<proteinExistence type="predicted"/>
<dbReference type="Proteomes" id="UP000664795">
    <property type="component" value="Unassembled WGS sequence"/>
</dbReference>
<dbReference type="RefSeq" id="WP_207336514.1">
    <property type="nucleotide sequence ID" value="NZ_JAFMYU010000013.1"/>
</dbReference>
<protein>
    <submittedName>
        <fullName evidence="3">Uncharacterized protein</fullName>
    </submittedName>
</protein>
<evidence type="ECO:0000313" key="4">
    <source>
        <dbReference type="Proteomes" id="UP000664795"/>
    </source>
</evidence>
<accession>A0A939G8F8</accession>
<gene>
    <name evidence="3" type="ORF">J2I48_16175</name>
</gene>
<feature type="region of interest" description="Disordered" evidence="2">
    <location>
        <begin position="45"/>
        <end position="91"/>
    </location>
</feature>
<comment type="caution">
    <text evidence="3">The sequence shown here is derived from an EMBL/GenBank/DDBJ whole genome shotgun (WGS) entry which is preliminary data.</text>
</comment>
<evidence type="ECO:0000313" key="3">
    <source>
        <dbReference type="EMBL" id="MBO0932549.1"/>
    </source>
</evidence>
<keyword evidence="4" id="KW-1185">Reference proteome</keyword>